<keyword evidence="3" id="KW-0472">Membrane</keyword>
<organism evidence="4 5">
    <name type="scientific">Erythrobacter litoralis (strain HTCC2594)</name>
    <dbReference type="NCBI Taxonomy" id="314225"/>
    <lineage>
        <taxon>Bacteria</taxon>
        <taxon>Pseudomonadati</taxon>
        <taxon>Pseudomonadota</taxon>
        <taxon>Alphaproteobacteria</taxon>
        <taxon>Sphingomonadales</taxon>
        <taxon>Erythrobacteraceae</taxon>
        <taxon>Erythrobacter/Porphyrobacter group</taxon>
        <taxon>Erythrobacter</taxon>
    </lineage>
</organism>
<feature type="coiled-coil region" evidence="1">
    <location>
        <begin position="616"/>
        <end position="665"/>
    </location>
</feature>
<feature type="transmembrane region" description="Helical" evidence="3">
    <location>
        <begin position="94"/>
        <end position="111"/>
    </location>
</feature>
<keyword evidence="3" id="KW-0812">Transmembrane</keyword>
<reference evidence="5" key="1">
    <citation type="journal article" date="2009" name="J. Bacteriol.">
        <title>Complete genome sequence of Erythrobacter litoralis HTCC2594.</title>
        <authorList>
            <person name="Oh H.M."/>
            <person name="Giovannoni S.J."/>
            <person name="Ferriera S."/>
            <person name="Johnson J."/>
            <person name="Cho J.C."/>
        </authorList>
    </citation>
    <scope>NUCLEOTIDE SEQUENCE [LARGE SCALE GENOMIC DNA]</scope>
    <source>
        <strain evidence="5">HTCC2594</strain>
    </source>
</reference>
<keyword evidence="1" id="KW-0175">Coiled coil</keyword>
<evidence type="ECO:0000256" key="2">
    <source>
        <dbReference type="SAM" id="MobiDB-lite"/>
    </source>
</evidence>
<evidence type="ECO:0000313" key="5">
    <source>
        <dbReference type="Proteomes" id="UP000008808"/>
    </source>
</evidence>
<feature type="coiled-coil region" evidence="1">
    <location>
        <begin position="373"/>
        <end position="415"/>
    </location>
</feature>
<dbReference type="OrthoDB" id="9777715at2"/>
<proteinExistence type="predicted"/>
<dbReference type="HOGENOM" id="CLU_323617_0_0_5"/>
<dbReference type="eggNOG" id="COG1196">
    <property type="taxonomic scope" value="Bacteria"/>
</dbReference>
<dbReference type="KEGG" id="eli:ELI_06575"/>
<feature type="region of interest" description="Disordered" evidence="2">
    <location>
        <begin position="1"/>
        <end position="48"/>
    </location>
</feature>
<protein>
    <submittedName>
        <fullName evidence="4">ATPase</fullName>
    </submittedName>
</protein>
<evidence type="ECO:0000256" key="3">
    <source>
        <dbReference type="SAM" id="Phobius"/>
    </source>
</evidence>
<name>Q2NA84_ERYLH</name>
<dbReference type="RefSeq" id="WP_011414243.1">
    <property type="nucleotide sequence ID" value="NC_007722.1"/>
</dbReference>
<dbReference type="EMBL" id="CP000157">
    <property type="protein sequence ID" value="ABC63407.1"/>
    <property type="molecule type" value="Genomic_DNA"/>
</dbReference>
<dbReference type="Proteomes" id="UP000008808">
    <property type="component" value="Chromosome"/>
</dbReference>
<feature type="coiled-coil region" evidence="1">
    <location>
        <begin position="305"/>
        <end position="335"/>
    </location>
</feature>
<feature type="compositionally biased region" description="Acidic residues" evidence="2">
    <location>
        <begin position="35"/>
        <end position="46"/>
    </location>
</feature>
<evidence type="ECO:0000256" key="1">
    <source>
        <dbReference type="SAM" id="Coils"/>
    </source>
</evidence>
<accession>Q2NA84</accession>
<dbReference type="AlphaFoldDB" id="Q2NA84"/>
<keyword evidence="5" id="KW-1185">Reference proteome</keyword>
<feature type="transmembrane region" description="Helical" evidence="3">
    <location>
        <begin position="56"/>
        <end position="74"/>
    </location>
</feature>
<dbReference type="STRING" id="314225.ELI_06575"/>
<keyword evidence="3" id="KW-1133">Transmembrane helix</keyword>
<gene>
    <name evidence="4" type="ordered locus">ELI_06575</name>
</gene>
<evidence type="ECO:0000313" key="4">
    <source>
        <dbReference type="EMBL" id="ABC63407.1"/>
    </source>
</evidence>
<sequence length="876" mass="95654">MSGGHHIRAIGADGNEQGTSVEVDAAEETAASPTVEDEAAWDEDWEDSHSTSGKGWVFPTIAGFAIVAWTAFFVWAHRDAMVAPATPQQWVDWISQWSLPVALVLAGWILIQRNSTREANRYAQAANALATESVLLEERLTTVNRELSLAREFLSSQGLELESFGRRASERLSEHADHLQTLVHDNGEQVDRIATVSTTALENMDRLRGDLPVIANSARDVANQIGNAGSTAEEQIERLVSGFDRLNEFGQASARQVNALSDKVDATLAAFEAQAAKMEDVTATRFATLREKSEEFRTEMDGREVETLAAMRRRAEQLAEELAATSGTIDEQEEEALKSMRARLTGLRTESDTIARAIRDGEEEAKALWIAQIDSMKERLASAVEQIKTIDEQALETANRKLQALRDEAVQVDARLAERNDLFNTQMEERKSAIESGEQQALEALRGQLEILDAELADRRTRQAEAAEALRETTHATATEVGELVTQIDSLVARGRDAQAELVGTTEAVAGKLSASREDLVATQGVIEEMTEACVRLLELIQASAQHSKGELPAAIAAAEERLAATREGTEQLGLLLGESLDRSERISNYVISANETGGALETRTGELQERLSALSARYIEEIDNLRASIGALEDDGKRTAETSLAALREAIDALQDKVKQAMVLAGQQSSGTIDAIADGIAKRSADAIDRAVREQSDSAIAELDKAATRSTASAREAAVQLRDQLALVNELAGNLESRVALARERAEEQVDNDFARRVALITEALNSNSIDIAKSLSTDVTDTAWASYLRGDRGIFTRRAVSLLSNTEAREIAELYDSDHEFRDHVSRYIADFEAMLRTMLSTRDGNAIGVTLLSSDMGKLYVALAQAIERLRDD</sequence>